<accession>A0A5C1K4R8</accession>
<dbReference type="InterPro" id="IPR036890">
    <property type="entry name" value="HATPase_C_sf"/>
</dbReference>
<dbReference type="InterPro" id="IPR035897">
    <property type="entry name" value="Toll_tir_struct_dom_sf"/>
</dbReference>
<protein>
    <recommendedName>
        <fullName evidence="2">ATP-binding protein</fullName>
    </recommendedName>
</protein>
<evidence type="ECO:0008006" key="2">
    <source>
        <dbReference type="Google" id="ProtNLM"/>
    </source>
</evidence>
<dbReference type="Gene3D" id="3.30.565.10">
    <property type="entry name" value="Histidine kinase-like ATPase, C-terminal domain"/>
    <property type="match status" value="1"/>
</dbReference>
<dbReference type="AlphaFoldDB" id="A0A5C1K4R8"/>
<reference evidence="1" key="1">
    <citation type="submission" date="2019-01" db="EMBL/GenBank/DDBJ databases">
        <title>Different genetic elements carrying optrA in three Streptococcus suis isolates.</title>
        <authorList>
            <person name="Li D."/>
            <person name="Shang Y."/>
            <person name="Du X."/>
        </authorList>
    </citation>
    <scope>NUCLEOTIDE SEQUENCE</scope>
    <source>
        <strain evidence="1">SC317</strain>
    </source>
</reference>
<sequence>MEYNKKSDDLQFSFSYMALGLLGKNLYSNAWAALSELVANSLDAGSTEVYIAIDMRQKGNSVIEVYDNGEGMSYDNLKENYIKIGRNRRLNQKNSESVMGRKGIGKLAALYLSNHYYVATKQKDTELLVYEMEFPNSELENDTQNPQMSSSSFDAFNNREFLHYESGTMIRMEKVNLTGYGDASIETLNSTLSDYFTVSNLNSQKIFLKVVKNDNDLKKEYTEVIKTIPFKNMVQITCFDKETYDELSEKYSNKNYQLNLKGFDKKFSDNIQVVYKEATGTEFTYSKGGQEKTKVGKITGWIGIHSTINSSEATELNDTNFKKNKLYNPLSLRIYVRNKLAISNFLPVINNTQAFVNYIEGEIGYDILDDNKFKDIATTSRQNMDENDPRVVDLAEKIKQEVSSLIRTRLEVRNKMNKEIQSLRTKSETIAKESTSKNIDKIFNDFKSQKDRNSFSDHEMDQLNINIKNRVVQQLKGEYFKNEYTIFFSHSRRNKNVLDFFYYLLKKIGVTPDEIFYTSKEDAPQIDIKQNLGEISKENIVNKNTLLFFYVTKDFKDSDYCMFEGGAAWATRGAEDYLINFDEYDLIPDYLNQKGEFLLNLTQNSDLSKGDFYNQLINTLNKLIEHINIGRKMKAAEEVPLFNNIEFPDKVELSQGKTPELNKDIEEYWNTYILENNE</sequence>
<dbReference type="Gene3D" id="3.40.50.10140">
    <property type="entry name" value="Toll/interleukin-1 receptor homology (TIR) domain"/>
    <property type="match status" value="1"/>
</dbReference>
<organism evidence="1">
    <name type="scientific">Streptococcus suis</name>
    <dbReference type="NCBI Taxonomy" id="1307"/>
    <lineage>
        <taxon>Bacteria</taxon>
        <taxon>Bacillati</taxon>
        <taxon>Bacillota</taxon>
        <taxon>Bacilli</taxon>
        <taxon>Lactobacillales</taxon>
        <taxon>Streptococcaceae</taxon>
        <taxon>Streptococcus</taxon>
    </lineage>
</organism>
<proteinExistence type="predicted"/>
<name>A0A5C1K4R8_STRSU</name>
<dbReference type="SUPFAM" id="SSF55874">
    <property type="entry name" value="ATPase domain of HSP90 chaperone/DNA topoisomerase II/histidine kinase"/>
    <property type="match status" value="1"/>
</dbReference>
<dbReference type="Pfam" id="PF13589">
    <property type="entry name" value="HATPase_c_3"/>
    <property type="match status" value="1"/>
</dbReference>
<dbReference type="EMBL" id="MK359989">
    <property type="protein sequence ID" value="QEM40799.1"/>
    <property type="molecule type" value="Genomic_DNA"/>
</dbReference>
<evidence type="ECO:0000313" key="1">
    <source>
        <dbReference type="EMBL" id="QEM40799.1"/>
    </source>
</evidence>